<name>A0A6H5FZG9_9HEMI</name>
<gene>
    <name evidence="2" type="ORF">NTEN_LOCUS1491</name>
    <name evidence="3" type="ORF">NTEN_LOCUS1498</name>
</gene>
<evidence type="ECO:0000313" key="4">
    <source>
        <dbReference type="Proteomes" id="UP000479000"/>
    </source>
</evidence>
<feature type="region of interest" description="Disordered" evidence="1">
    <location>
        <begin position="1"/>
        <end position="54"/>
    </location>
</feature>
<accession>A0A6H5FZG9</accession>
<evidence type="ECO:0000313" key="3">
    <source>
        <dbReference type="EMBL" id="CAA9994682.1"/>
    </source>
</evidence>
<feature type="compositionally biased region" description="Low complexity" evidence="1">
    <location>
        <begin position="26"/>
        <end position="35"/>
    </location>
</feature>
<proteinExistence type="predicted"/>
<feature type="compositionally biased region" description="Basic residues" evidence="1">
    <location>
        <begin position="36"/>
        <end position="48"/>
    </location>
</feature>
<evidence type="ECO:0000313" key="2">
    <source>
        <dbReference type="EMBL" id="CAA9994675.1"/>
    </source>
</evidence>
<sequence length="54" mass="6030">MPTDERPRTDSKLLPRLALGDPQESPAPACRPAASRPRRPVRLSRRPVRPSFLG</sequence>
<dbReference type="EMBL" id="CADCXU010002314">
    <property type="protein sequence ID" value="CAA9994675.1"/>
    <property type="molecule type" value="Genomic_DNA"/>
</dbReference>
<reference evidence="3 4" key="1">
    <citation type="submission" date="2020-02" db="EMBL/GenBank/DDBJ databases">
        <authorList>
            <person name="Ferguson B K."/>
        </authorList>
    </citation>
    <scope>NUCLEOTIDE SEQUENCE [LARGE SCALE GENOMIC DNA]</scope>
</reference>
<keyword evidence="4" id="KW-1185">Reference proteome</keyword>
<dbReference type="AlphaFoldDB" id="A0A6H5FZG9"/>
<dbReference type="EMBL" id="CADCXU010002337">
    <property type="protein sequence ID" value="CAA9994682.1"/>
    <property type="molecule type" value="Genomic_DNA"/>
</dbReference>
<evidence type="ECO:0000256" key="1">
    <source>
        <dbReference type="SAM" id="MobiDB-lite"/>
    </source>
</evidence>
<organism evidence="3 4">
    <name type="scientific">Nesidiocoris tenuis</name>
    <dbReference type="NCBI Taxonomy" id="355587"/>
    <lineage>
        <taxon>Eukaryota</taxon>
        <taxon>Metazoa</taxon>
        <taxon>Ecdysozoa</taxon>
        <taxon>Arthropoda</taxon>
        <taxon>Hexapoda</taxon>
        <taxon>Insecta</taxon>
        <taxon>Pterygota</taxon>
        <taxon>Neoptera</taxon>
        <taxon>Paraneoptera</taxon>
        <taxon>Hemiptera</taxon>
        <taxon>Heteroptera</taxon>
        <taxon>Panheteroptera</taxon>
        <taxon>Cimicomorpha</taxon>
        <taxon>Miridae</taxon>
        <taxon>Dicyphina</taxon>
        <taxon>Nesidiocoris</taxon>
    </lineage>
</organism>
<feature type="compositionally biased region" description="Basic and acidic residues" evidence="1">
    <location>
        <begin position="1"/>
        <end position="13"/>
    </location>
</feature>
<protein>
    <submittedName>
        <fullName evidence="3">Uncharacterized protein</fullName>
    </submittedName>
</protein>
<dbReference type="Proteomes" id="UP000479000">
    <property type="component" value="Unassembled WGS sequence"/>
</dbReference>